<feature type="region of interest" description="Disordered" evidence="2">
    <location>
        <begin position="453"/>
        <end position="502"/>
    </location>
</feature>
<dbReference type="SMART" id="SM00355">
    <property type="entry name" value="ZnF_C2H2"/>
    <property type="match status" value="4"/>
</dbReference>
<feature type="domain" description="C2H2-type" evidence="3">
    <location>
        <begin position="161"/>
        <end position="189"/>
    </location>
</feature>
<feature type="region of interest" description="Disordered" evidence="2">
    <location>
        <begin position="523"/>
        <end position="571"/>
    </location>
</feature>
<dbReference type="Gene3D" id="3.30.160.60">
    <property type="entry name" value="Classic Zinc Finger"/>
    <property type="match status" value="1"/>
</dbReference>
<keyword evidence="5" id="KW-1185">Reference proteome</keyword>
<evidence type="ECO:0000313" key="5">
    <source>
        <dbReference type="Proteomes" id="UP001172155"/>
    </source>
</evidence>
<feature type="region of interest" description="Disordered" evidence="2">
    <location>
        <begin position="331"/>
        <end position="374"/>
    </location>
</feature>
<feature type="domain" description="C2H2-type" evidence="3">
    <location>
        <begin position="132"/>
        <end position="160"/>
    </location>
</feature>
<dbReference type="Proteomes" id="UP001172155">
    <property type="component" value="Unassembled WGS sequence"/>
</dbReference>
<reference evidence="4" key="1">
    <citation type="submission" date="2023-06" db="EMBL/GenBank/DDBJ databases">
        <title>Genome-scale phylogeny and comparative genomics of the fungal order Sordariales.</title>
        <authorList>
            <consortium name="Lawrence Berkeley National Laboratory"/>
            <person name="Hensen N."/>
            <person name="Bonometti L."/>
            <person name="Westerberg I."/>
            <person name="Brannstrom I.O."/>
            <person name="Guillou S."/>
            <person name="Cros-Aarteil S."/>
            <person name="Calhoun S."/>
            <person name="Haridas S."/>
            <person name="Kuo A."/>
            <person name="Mondo S."/>
            <person name="Pangilinan J."/>
            <person name="Riley R."/>
            <person name="LaButti K."/>
            <person name="Andreopoulos B."/>
            <person name="Lipzen A."/>
            <person name="Chen C."/>
            <person name="Yanf M."/>
            <person name="Daum C."/>
            <person name="Ng V."/>
            <person name="Clum A."/>
            <person name="Steindorff A."/>
            <person name="Ohm R."/>
            <person name="Martin F."/>
            <person name="Silar P."/>
            <person name="Natvig D."/>
            <person name="Lalanne C."/>
            <person name="Gautier V."/>
            <person name="Ament-velasquez S.L."/>
            <person name="Kruys A."/>
            <person name="Hutchinson M.I."/>
            <person name="Powell A.J."/>
            <person name="Barry K."/>
            <person name="Miller A.N."/>
            <person name="Grigoriev I.V."/>
            <person name="Debuchy R."/>
            <person name="Gladieux P."/>
            <person name="Thoren M.H."/>
            <person name="Johannesson H."/>
        </authorList>
    </citation>
    <scope>NUCLEOTIDE SEQUENCE</scope>
    <source>
        <strain evidence="4">SMH3187-1</strain>
    </source>
</reference>
<feature type="compositionally biased region" description="Low complexity" evidence="2">
    <location>
        <begin position="664"/>
        <end position="678"/>
    </location>
</feature>
<gene>
    <name evidence="4" type="ORF">B0T18DRAFT_236300</name>
</gene>
<dbReference type="PANTHER" id="PTHR38166:SF1">
    <property type="entry name" value="C2H2-TYPE DOMAIN-CONTAINING PROTEIN"/>
    <property type="match status" value="1"/>
</dbReference>
<dbReference type="EMBL" id="JAUKUD010000007">
    <property type="protein sequence ID" value="KAK0737897.1"/>
    <property type="molecule type" value="Genomic_DNA"/>
</dbReference>
<dbReference type="PROSITE" id="PS50157">
    <property type="entry name" value="ZINC_FINGER_C2H2_2"/>
    <property type="match status" value="2"/>
</dbReference>
<name>A0AA40BPA4_9PEZI</name>
<dbReference type="PROSITE" id="PS00028">
    <property type="entry name" value="ZINC_FINGER_C2H2_1"/>
    <property type="match status" value="2"/>
</dbReference>
<feature type="region of interest" description="Disordered" evidence="2">
    <location>
        <begin position="1"/>
        <end position="21"/>
    </location>
</feature>
<organism evidence="4 5">
    <name type="scientific">Schizothecium vesticola</name>
    <dbReference type="NCBI Taxonomy" id="314040"/>
    <lineage>
        <taxon>Eukaryota</taxon>
        <taxon>Fungi</taxon>
        <taxon>Dikarya</taxon>
        <taxon>Ascomycota</taxon>
        <taxon>Pezizomycotina</taxon>
        <taxon>Sordariomycetes</taxon>
        <taxon>Sordariomycetidae</taxon>
        <taxon>Sordariales</taxon>
        <taxon>Schizotheciaceae</taxon>
        <taxon>Schizothecium</taxon>
    </lineage>
</organism>
<feature type="compositionally biased region" description="Low complexity" evidence="2">
    <location>
        <begin position="533"/>
        <end position="554"/>
    </location>
</feature>
<keyword evidence="1" id="KW-0862">Zinc</keyword>
<dbReference type="PANTHER" id="PTHR38166">
    <property type="entry name" value="C2H2-TYPE DOMAIN-CONTAINING PROTEIN-RELATED"/>
    <property type="match status" value="1"/>
</dbReference>
<evidence type="ECO:0000256" key="1">
    <source>
        <dbReference type="PROSITE-ProRule" id="PRU00042"/>
    </source>
</evidence>
<evidence type="ECO:0000259" key="3">
    <source>
        <dbReference type="PROSITE" id="PS50157"/>
    </source>
</evidence>
<dbReference type="InterPro" id="IPR013087">
    <property type="entry name" value="Znf_C2H2_type"/>
</dbReference>
<keyword evidence="1" id="KW-0479">Metal-binding</keyword>
<keyword evidence="1" id="KW-0863">Zinc-finger</keyword>
<comment type="caution">
    <text evidence="4">The sequence shown here is derived from an EMBL/GenBank/DDBJ whole genome shotgun (WGS) entry which is preliminary data.</text>
</comment>
<dbReference type="InterPro" id="IPR036236">
    <property type="entry name" value="Znf_C2H2_sf"/>
</dbReference>
<protein>
    <recommendedName>
        <fullName evidence="3">C2H2-type domain-containing protein</fullName>
    </recommendedName>
</protein>
<sequence>MAENPEHTTPMSSGVVHQTAMTSEPETIGIGAGPHDGVTGPFALRGKGASGTILASQYQTSRDSQASFASATTRTSSIAESVFSTSGLRCMSTYSSRLSSARQDSADSEPVSAISPWETDRYKSGFDPSHRYFCTFCDNSFESKAVWRAHERDFHGESDGYMCKDCSASYPTLASLSSHLQVAHGSEHFVSAMDPGQHLAERRAWGCGFCSALTYSQAAYLSHVEAHFDEGKEKVHWQRQSVVKALLHQPMLRSAWESAVSRQEATQGAKLRFCWDEQMTSTLQAMLECFVANQDSPQALAEFALFHADAKAETNVAGKYGTNGFTSHISQHEPPSLYSARTKAPSASPTPLMSGRMSPHRHPISPSASGPQLDELPGGFNPPMPPAHRAPFSPQAARKAMQLDDDALQILAKIDERNPPPIPRSSKLHNLIDANNVHNTAKSSLRRVESEWHLDASVTGRKPASDSDIPRPRTSLTKRPVSSARRLIDDEKGEFVQSPVSHLPQSPLGAHAACEQWLMVSKPNSLPSPRPPSGSSLVSSHTAGKSPVNSVSDGVSDDSLSEPDSWLGLNDKSDATRQWTRTFHHTVDGVLDGIWVRYNREWDTLITKCTGEQSGLPPQYTQSGLAQCSTMSHLTPSYGTRPSHSRQPSDDKDDDDDDVDRYRPSSSQSKRSSTSPRRYACPFRKHDPLKYNLQDHEICTVRSWDSVSRMKEHLYRKHCKVHCVRCKQTFRKPAELELHEMAAEGCQVREVRYPPADITAQQERQLKSKRYATRYQTEEEKWREVYRLLFPGESVPSPYPELAEDIKVAPESRNSMDFQHFLLLEMPQIFRQTAEVHAGRRIEDLESLAMESISFVIAESINKAFQQWESSGHSVPRQLSPSSFVPESSVNTSPSLPIDTPVMASFVSEPTTYASFPAQVTMDEFWPAQDPAAIGFPLEVARLPSHGDDSGFVEQQPTFPPMTNGYNFQMPGYDSGYGHGAEYGCQPWM</sequence>
<proteinExistence type="predicted"/>
<accession>A0AA40BPA4</accession>
<feature type="compositionally biased region" description="Polar residues" evidence="2">
    <location>
        <begin position="631"/>
        <end position="646"/>
    </location>
</feature>
<dbReference type="SUPFAM" id="SSF57667">
    <property type="entry name" value="beta-beta-alpha zinc fingers"/>
    <property type="match status" value="1"/>
</dbReference>
<feature type="region of interest" description="Disordered" evidence="2">
    <location>
        <begin position="631"/>
        <end position="681"/>
    </location>
</feature>
<feature type="compositionally biased region" description="Polar residues" evidence="2">
    <location>
        <begin position="7"/>
        <end position="21"/>
    </location>
</feature>
<evidence type="ECO:0000313" key="4">
    <source>
        <dbReference type="EMBL" id="KAK0737897.1"/>
    </source>
</evidence>
<evidence type="ECO:0000256" key="2">
    <source>
        <dbReference type="SAM" id="MobiDB-lite"/>
    </source>
</evidence>
<dbReference type="GO" id="GO:0008270">
    <property type="term" value="F:zinc ion binding"/>
    <property type="evidence" value="ECO:0007669"/>
    <property type="project" value="UniProtKB-KW"/>
</dbReference>
<dbReference type="AlphaFoldDB" id="A0AA40BPA4"/>